<evidence type="ECO:0000313" key="5">
    <source>
        <dbReference type="Proteomes" id="UP001230156"/>
    </source>
</evidence>
<dbReference type="InterPro" id="IPR013096">
    <property type="entry name" value="Cupin_2"/>
</dbReference>
<evidence type="ECO:0000256" key="1">
    <source>
        <dbReference type="ARBA" id="ARBA00023125"/>
    </source>
</evidence>
<dbReference type="CDD" id="cd00093">
    <property type="entry name" value="HTH_XRE"/>
    <property type="match status" value="1"/>
</dbReference>
<dbReference type="SMART" id="SM00530">
    <property type="entry name" value="HTH_XRE"/>
    <property type="match status" value="1"/>
</dbReference>
<dbReference type="InterPro" id="IPR014710">
    <property type="entry name" value="RmlC-like_jellyroll"/>
</dbReference>
<dbReference type="Pfam" id="PF07883">
    <property type="entry name" value="Cupin_2"/>
    <property type="match status" value="1"/>
</dbReference>
<dbReference type="Pfam" id="PF01381">
    <property type="entry name" value="HTH_3"/>
    <property type="match status" value="1"/>
</dbReference>
<dbReference type="InterPro" id="IPR010982">
    <property type="entry name" value="Lambda_DNA-bd_dom_sf"/>
</dbReference>
<keyword evidence="1" id="KW-0238">DNA-binding</keyword>
<dbReference type="Proteomes" id="UP001230156">
    <property type="component" value="Unassembled WGS sequence"/>
</dbReference>
<dbReference type="Gene3D" id="2.60.120.10">
    <property type="entry name" value="Jelly Rolls"/>
    <property type="match status" value="1"/>
</dbReference>
<feature type="compositionally biased region" description="Basic residues" evidence="2">
    <location>
        <begin position="239"/>
        <end position="248"/>
    </location>
</feature>
<dbReference type="SUPFAM" id="SSF51182">
    <property type="entry name" value="RmlC-like cupins"/>
    <property type="match status" value="1"/>
</dbReference>
<organism evidence="4 5">
    <name type="scientific">Dongia sedimenti</name>
    <dbReference type="NCBI Taxonomy" id="3064282"/>
    <lineage>
        <taxon>Bacteria</taxon>
        <taxon>Pseudomonadati</taxon>
        <taxon>Pseudomonadota</taxon>
        <taxon>Alphaproteobacteria</taxon>
        <taxon>Rhodospirillales</taxon>
        <taxon>Dongiaceae</taxon>
        <taxon>Dongia</taxon>
    </lineage>
</organism>
<dbReference type="RefSeq" id="WP_379958744.1">
    <property type="nucleotide sequence ID" value="NZ_JAUYVI010000006.1"/>
</dbReference>
<proteinExistence type="predicted"/>
<dbReference type="SUPFAM" id="SSF47413">
    <property type="entry name" value="lambda repressor-like DNA-binding domains"/>
    <property type="match status" value="1"/>
</dbReference>
<feature type="region of interest" description="Disordered" evidence="2">
    <location>
        <begin position="227"/>
        <end position="248"/>
    </location>
</feature>
<name>A0ABU0YQM7_9PROT</name>
<sequence>MASSASKRASASWVGNHPQIGSLLRDRRAYHNWTLTDVSQMTGISVSALSKIENDAMSPTYSTILQLCEGLKIEIADLLNPSVGGTQASIMGRRSISRQHEGSSLADDNYAYTYLCSDVAHKRIIPMVVTVHARSLDDIGELWSHVGEEYIYVLSGRLTLLTSLYEPTELMPGDSVYIDSTMPHAYLSSGDADAQILVNCSSATPNLAQTLREILKERLTRGGAVAAGSEAADVAKTARTPRAKKRGA</sequence>
<gene>
    <name evidence="4" type="ORF">Q8A70_20215</name>
</gene>
<protein>
    <submittedName>
        <fullName evidence="4">XRE family transcriptional regulator</fullName>
    </submittedName>
</protein>
<evidence type="ECO:0000259" key="3">
    <source>
        <dbReference type="PROSITE" id="PS50943"/>
    </source>
</evidence>
<accession>A0ABU0YQM7</accession>
<dbReference type="PANTHER" id="PTHR46797">
    <property type="entry name" value="HTH-TYPE TRANSCRIPTIONAL REGULATOR"/>
    <property type="match status" value="1"/>
</dbReference>
<dbReference type="PANTHER" id="PTHR46797:SF20">
    <property type="entry name" value="BLR4304 PROTEIN"/>
    <property type="match status" value="1"/>
</dbReference>
<dbReference type="Gene3D" id="1.10.260.40">
    <property type="entry name" value="lambda repressor-like DNA-binding domains"/>
    <property type="match status" value="1"/>
</dbReference>
<evidence type="ECO:0000313" key="4">
    <source>
        <dbReference type="EMBL" id="MDQ7250026.1"/>
    </source>
</evidence>
<dbReference type="InterPro" id="IPR011051">
    <property type="entry name" value="RmlC_Cupin_sf"/>
</dbReference>
<reference evidence="5" key="1">
    <citation type="submission" date="2023-08" db="EMBL/GenBank/DDBJ databases">
        <title>Rhodospirillaceae gen. nov., a novel taxon isolated from the Yangtze River Yuezi River estuary sludge.</title>
        <authorList>
            <person name="Ruan L."/>
        </authorList>
    </citation>
    <scope>NUCLEOTIDE SEQUENCE [LARGE SCALE GENOMIC DNA]</scope>
    <source>
        <strain evidence="5">R-7</strain>
    </source>
</reference>
<dbReference type="InterPro" id="IPR001387">
    <property type="entry name" value="Cro/C1-type_HTH"/>
</dbReference>
<evidence type="ECO:0000256" key="2">
    <source>
        <dbReference type="SAM" id="MobiDB-lite"/>
    </source>
</evidence>
<keyword evidence="5" id="KW-1185">Reference proteome</keyword>
<dbReference type="InterPro" id="IPR050807">
    <property type="entry name" value="TransReg_Diox_bact_type"/>
</dbReference>
<dbReference type="PROSITE" id="PS50943">
    <property type="entry name" value="HTH_CROC1"/>
    <property type="match status" value="1"/>
</dbReference>
<dbReference type="CDD" id="cd02209">
    <property type="entry name" value="cupin_XRE_C"/>
    <property type="match status" value="1"/>
</dbReference>
<dbReference type="EMBL" id="JAUYVI010000006">
    <property type="protein sequence ID" value="MDQ7250026.1"/>
    <property type="molecule type" value="Genomic_DNA"/>
</dbReference>
<comment type="caution">
    <text evidence="4">The sequence shown here is derived from an EMBL/GenBank/DDBJ whole genome shotgun (WGS) entry which is preliminary data.</text>
</comment>
<feature type="domain" description="HTH cro/C1-type" evidence="3">
    <location>
        <begin position="24"/>
        <end position="78"/>
    </location>
</feature>